<evidence type="ECO:0000313" key="2">
    <source>
        <dbReference type="Proteomes" id="UP000199203"/>
    </source>
</evidence>
<dbReference type="AlphaFoldDB" id="A0A1G7H826"/>
<evidence type="ECO:0000313" key="1">
    <source>
        <dbReference type="EMBL" id="SDE96597.1"/>
    </source>
</evidence>
<accession>A0A1G7H826</accession>
<dbReference type="Proteomes" id="UP000199203">
    <property type="component" value="Unassembled WGS sequence"/>
</dbReference>
<proteinExistence type="predicted"/>
<organism evidence="1 2">
    <name type="scientific">Epilithonimonas hungarica</name>
    <dbReference type="NCBI Taxonomy" id="454006"/>
    <lineage>
        <taxon>Bacteria</taxon>
        <taxon>Pseudomonadati</taxon>
        <taxon>Bacteroidota</taxon>
        <taxon>Flavobacteriia</taxon>
        <taxon>Flavobacteriales</taxon>
        <taxon>Weeksellaceae</taxon>
        <taxon>Chryseobacterium group</taxon>
        <taxon>Epilithonimonas</taxon>
    </lineage>
</organism>
<sequence length="47" mass="5672">MSVQKEIKKHNLKVTYSVTKEICVKDVTEKFEYSIRYFLKLTIEKMT</sequence>
<gene>
    <name evidence="1" type="ORF">SAMN05421825_0715</name>
</gene>
<reference evidence="2" key="1">
    <citation type="submission" date="2016-10" db="EMBL/GenBank/DDBJ databases">
        <authorList>
            <person name="Varghese N."/>
            <person name="Submissions S."/>
        </authorList>
    </citation>
    <scope>NUCLEOTIDE SEQUENCE [LARGE SCALE GENOMIC DNA]</scope>
    <source>
        <strain evidence="2">DSM 19684</strain>
    </source>
</reference>
<dbReference type="EMBL" id="FNBH01000001">
    <property type="protein sequence ID" value="SDE96597.1"/>
    <property type="molecule type" value="Genomic_DNA"/>
</dbReference>
<protein>
    <submittedName>
        <fullName evidence="1">Uncharacterized protein</fullName>
    </submittedName>
</protein>
<keyword evidence="2" id="KW-1185">Reference proteome</keyword>
<name>A0A1G7H826_9FLAO</name>